<keyword evidence="2" id="KW-1003">Cell membrane</keyword>
<dbReference type="Pfam" id="PF03279">
    <property type="entry name" value="Lip_A_acyltrans"/>
    <property type="match status" value="1"/>
</dbReference>
<dbReference type="PANTHER" id="PTHR30606:SF10">
    <property type="entry name" value="PHOSPHATIDYLINOSITOL MANNOSIDE ACYLTRANSFERASE"/>
    <property type="match status" value="1"/>
</dbReference>
<comment type="subcellular location">
    <subcellularLocation>
        <location evidence="1">Cell inner membrane</location>
    </subcellularLocation>
</comment>
<dbReference type="GO" id="GO:0016746">
    <property type="term" value="F:acyltransferase activity"/>
    <property type="evidence" value="ECO:0007669"/>
    <property type="project" value="UniProtKB-KW"/>
</dbReference>
<dbReference type="EMBL" id="CADCTC010000068">
    <property type="protein sequence ID" value="CAA9232047.1"/>
    <property type="molecule type" value="Genomic_DNA"/>
</dbReference>
<proteinExistence type="predicted"/>
<evidence type="ECO:0000313" key="8">
    <source>
        <dbReference type="EMBL" id="CAA9232047.1"/>
    </source>
</evidence>
<protein>
    <recommendedName>
        <fullName evidence="9">Lipid A biosynthesis lauroyl acyltransferase</fullName>
    </recommendedName>
</protein>
<evidence type="ECO:0000256" key="2">
    <source>
        <dbReference type="ARBA" id="ARBA00022475"/>
    </source>
</evidence>
<evidence type="ECO:0000256" key="3">
    <source>
        <dbReference type="ARBA" id="ARBA00022519"/>
    </source>
</evidence>
<sequence>MLTWALLAGGAWLAERLPGRPLYAAGRMVALLLAALPSAPRARLRRNLARATQLPLESPRLNTLVLRVYRTQVQNYLDLLRTRRASPAVAAARVRQTGPGWQSFLEAARSGRGCVLVSAHFGRIELLNQFLAQFGLPMTLPVERITPPRLFELVCALRSHFGVKIVPRDTGVRPLLRALTRGDVVILFADWDLTGQGIAVPLFGQPARLPPGPAFLALRGKAPLFVGVHLLEGVHGDAQGGARAARPVTDLAYMSAPLELERTGDIDADVRRGTERIAVELERLIARHPEQWVMFHDVWAGNGSGVRESAPGPVTGPGADTAAHL</sequence>
<dbReference type="GO" id="GO:0005886">
    <property type="term" value="C:plasma membrane"/>
    <property type="evidence" value="ECO:0007669"/>
    <property type="project" value="UniProtKB-SubCell"/>
</dbReference>
<evidence type="ECO:0000256" key="6">
    <source>
        <dbReference type="ARBA" id="ARBA00023315"/>
    </source>
</evidence>
<keyword evidence="6" id="KW-0012">Acyltransferase</keyword>
<gene>
    <name evidence="8" type="ORF">AVDCRST_MAG77-1058</name>
</gene>
<evidence type="ECO:0000256" key="1">
    <source>
        <dbReference type="ARBA" id="ARBA00004533"/>
    </source>
</evidence>
<evidence type="ECO:0008006" key="9">
    <source>
        <dbReference type="Google" id="ProtNLM"/>
    </source>
</evidence>
<dbReference type="InterPro" id="IPR004960">
    <property type="entry name" value="LipA_acyltrans"/>
</dbReference>
<evidence type="ECO:0000256" key="7">
    <source>
        <dbReference type="SAM" id="MobiDB-lite"/>
    </source>
</evidence>
<feature type="region of interest" description="Disordered" evidence="7">
    <location>
        <begin position="306"/>
        <end position="325"/>
    </location>
</feature>
<keyword evidence="4" id="KW-0808">Transferase</keyword>
<keyword evidence="5" id="KW-0472">Membrane</keyword>
<keyword evidence="3" id="KW-0997">Cell inner membrane</keyword>
<accession>A0A6J4HUB7</accession>
<dbReference type="AlphaFoldDB" id="A0A6J4HUB7"/>
<evidence type="ECO:0000256" key="5">
    <source>
        <dbReference type="ARBA" id="ARBA00023136"/>
    </source>
</evidence>
<evidence type="ECO:0000256" key="4">
    <source>
        <dbReference type="ARBA" id="ARBA00022679"/>
    </source>
</evidence>
<dbReference type="GO" id="GO:0009247">
    <property type="term" value="P:glycolipid biosynthetic process"/>
    <property type="evidence" value="ECO:0007669"/>
    <property type="project" value="UniProtKB-ARBA"/>
</dbReference>
<organism evidence="8">
    <name type="scientific">uncultured Chloroflexota bacterium</name>
    <dbReference type="NCBI Taxonomy" id="166587"/>
    <lineage>
        <taxon>Bacteria</taxon>
        <taxon>Bacillati</taxon>
        <taxon>Chloroflexota</taxon>
        <taxon>environmental samples</taxon>
    </lineage>
</organism>
<reference evidence="8" key="1">
    <citation type="submission" date="2020-02" db="EMBL/GenBank/DDBJ databases">
        <authorList>
            <person name="Meier V. D."/>
        </authorList>
    </citation>
    <scope>NUCLEOTIDE SEQUENCE</scope>
    <source>
        <strain evidence="8">AVDCRST_MAG77</strain>
    </source>
</reference>
<dbReference type="CDD" id="cd07984">
    <property type="entry name" value="LPLAT_LABLAT-like"/>
    <property type="match status" value="1"/>
</dbReference>
<name>A0A6J4HUB7_9CHLR</name>
<dbReference type="PANTHER" id="PTHR30606">
    <property type="entry name" value="LIPID A BIOSYNTHESIS LAUROYL ACYLTRANSFERASE"/>
    <property type="match status" value="1"/>
</dbReference>